<gene>
    <name evidence="2" type="ORF">GN958_ATG09317</name>
</gene>
<name>A0A8S9UPY8_PHYIN</name>
<evidence type="ECO:0000256" key="1">
    <source>
        <dbReference type="SAM" id="MobiDB-lite"/>
    </source>
</evidence>
<dbReference type="AlphaFoldDB" id="A0A8S9UPY8"/>
<proteinExistence type="predicted"/>
<evidence type="ECO:0000313" key="2">
    <source>
        <dbReference type="EMBL" id="KAF4141472.1"/>
    </source>
</evidence>
<feature type="region of interest" description="Disordered" evidence="1">
    <location>
        <begin position="1"/>
        <end position="76"/>
    </location>
</feature>
<feature type="compositionally biased region" description="Acidic residues" evidence="1">
    <location>
        <begin position="66"/>
        <end position="76"/>
    </location>
</feature>
<comment type="caution">
    <text evidence="2">The sequence shown here is derived from an EMBL/GenBank/DDBJ whole genome shotgun (WGS) entry which is preliminary data.</text>
</comment>
<organism evidence="2 3">
    <name type="scientific">Phytophthora infestans</name>
    <name type="common">Potato late blight agent</name>
    <name type="synonym">Botrytis infestans</name>
    <dbReference type="NCBI Taxonomy" id="4787"/>
    <lineage>
        <taxon>Eukaryota</taxon>
        <taxon>Sar</taxon>
        <taxon>Stramenopiles</taxon>
        <taxon>Oomycota</taxon>
        <taxon>Peronosporomycetes</taxon>
        <taxon>Peronosporales</taxon>
        <taxon>Peronosporaceae</taxon>
        <taxon>Phytophthora</taxon>
    </lineage>
</organism>
<reference evidence="2" key="1">
    <citation type="submission" date="2020-03" db="EMBL/GenBank/DDBJ databases">
        <title>Hybrid Assembly of Korean Phytophthora infestans isolates.</title>
        <authorList>
            <person name="Prokchorchik M."/>
            <person name="Lee Y."/>
            <person name="Seo J."/>
            <person name="Cho J.-H."/>
            <person name="Park Y.-E."/>
            <person name="Jang D.-C."/>
            <person name="Im J.-S."/>
            <person name="Choi J.-G."/>
            <person name="Park H.-J."/>
            <person name="Lee G.-B."/>
            <person name="Lee Y.-G."/>
            <person name="Hong S.-Y."/>
            <person name="Cho K."/>
            <person name="Sohn K.H."/>
        </authorList>
    </citation>
    <scope>NUCLEOTIDE SEQUENCE</scope>
    <source>
        <strain evidence="2">KR_2_A2</strain>
    </source>
</reference>
<feature type="compositionally biased region" description="Low complexity" evidence="1">
    <location>
        <begin position="21"/>
        <end position="46"/>
    </location>
</feature>
<accession>A0A8S9UPY8</accession>
<protein>
    <submittedName>
        <fullName evidence="2">Uncharacterized protein</fullName>
    </submittedName>
</protein>
<sequence length="76" mass="7948">MMAEDWVATDATRRTSVHNRQAPASTASTTSSQLQTAASSRTATSAGRHGHFATHTGGVALRTTLDLDDTGEFGDV</sequence>
<dbReference type="Proteomes" id="UP000704712">
    <property type="component" value="Unassembled WGS sequence"/>
</dbReference>
<evidence type="ECO:0000313" key="3">
    <source>
        <dbReference type="Proteomes" id="UP000704712"/>
    </source>
</evidence>
<dbReference type="EMBL" id="JAACNO010001340">
    <property type="protein sequence ID" value="KAF4141472.1"/>
    <property type="molecule type" value="Genomic_DNA"/>
</dbReference>